<name>A0A7X5BUF2_9BACT</name>
<dbReference type="Proteomes" id="UP000537825">
    <property type="component" value="Unassembled WGS sequence"/>
</dbReference>
<keyword evidence="2" id="KW-1185">Reference proteome</keyword>
<accession>A0A7X5BUF2</accession>
<proteinExistence type="predicted"/>
<comment type="caution">
    <text evidence="1">The sequence shown here is derived from an EMBL/GenBank/DDBJ whole genome shotgun (WGS) entry which is preliminary data.</text>
</comment>
<gene>
    <name evidence="1" type="ORF">GTZ93_41545</name>
</gene>
<dbReference type="RefSeq" id="WP_139918562.1">
    <property type="nucleotide sequence ID" value="NZ_CBCSLE010000085.1"/>
</dbReference>
<dbReference type="EMBL" id="JAAAPK010000020">
    <property type="protein sequence ID" value="NBC46291.1"/>
    <property type="molecule type" value="Genomic_DNA"/>
</dbReference>
<protein>
    <submittedName>
        <fullName evidence="1">Uncharacterized protein</fullName>
    </submittedName>
</protein>
<reference evidence="1 2" key="1">
    <citation type="submission" date="2020-01" db="EMBL/GenBank/DDBJ databases">
        <title>The draft genome sequence of Corallococcus exiguus DSM 14696.</title>
        <authorList>
            <person name="Zhang X."/>
            <person name="Zhu H."/>
        </authorList>
    </citation>
    <scope>NUCLEOTIDE SEQUENCE [LARGE SCALE GENOMIC DNA]</scope>
    <source>
        <strain evidence="1 2">DSM 14696</strain>
    </source>
</reference>
<evidence type="ECO:0000313" key="1">
    <source>
        <dbReference type="EMBL" id="NBC46291.1"/>
    </source>
</evidence>
<evidence type="ECO:0000313" key="2">
    <source>
        <dbReference type="Proteomes" id="UP000537825"/>
    </source>
</evidence>
<sequence length="318" mass="36495">MWRSIRYSVDVHYSWAGPPNAQDRDINGPISLRGQLKDGLTTTYQMYFWCLDAEVAAFQRKFQARGIKNITVRGMQSFLSTCTGTAYRWWYWYGGKQDDVVARVTPIIQAAARPTATVRERVNAKNVWSFFVLYTWGGYHFDTGIEADTTRTVRLTTYNQYKAPAVLTERSIGYCHIQRSTLGGLNGMCSTVAAASEWREGHGRNSTEDVKTGYHDDVWALYAPRYDARVFRSLYWYCRIWDQLELKRRAIANERDEEAYKQASRYAVIDALNTGLSHTDKGACRDVEKADFWDAGASLNDGLIAELGIRKRYYGSHR</sequence>
<organism evidence="1 2">
    <name type="scientific">Corallococcus exiguus</name>
    <dbReference type="NCBI Taxonomy" id="83462"/>
    <lineage>
        <taxon>Bacteria</taxon>
        <taxon>Pseudomonadati</taxon>
        <taxon>Myxococcota</taxon>
        <taxon>Myxococcia</taxon>
        <taxon>Myxococcales</taxon>
        <taxon>Cystobacterineae</taxon>
        <taxon>Myxococcaceae</taxon>
        <taxon>Corallococcus</taxon>
    </lineage>
</organism>
<dbReference type="AlphaFoldDB" id="A0A7X5BUF2"/>